<feature type="non-terminal residue" evidence="1">
    <location>
        <position position="1"/>
    </location>
</feature>
<sequence>ALTALAEALPAAGDRDGARPLLAPVQAFYAEAGGGEGADDAARVLATLTRDAPHPAAAQLPDER</sequence>
<gene>
    <name evidence="1" type="ORF">ACFQ34_18180</name>
</gene>
<protein>
    <submittedName>
        <fullName evidence="1">Uncharacterized protein</fullName>
    </submittedName>
</protein>
<proteinExistence type="predicted"/>
<accession>A0ABW3VM89</accession>
<keyword evidence="2" id="KW-1185">Reference proteome</keyword>
<organism evidence="1 2">
    <name type="scientific">Pseudonocardia benzenivorans</name>
    <dbReference type="NCBI Taxonomy" id="228005"/>
    <lineage>
        <taxon>Bacteria</taxon>
        <taxon>Bacillati</taxon>
        <taxon>Actinomycetota</taxon>
        <taxon>Actinomycetes</taxon>
        <taxon>Pseudonocardiales</taxon>
        <taxon>Pseudonocardiaceae</taxon>
        <taxon>Pseudonocardia</taxon>
    </lineage>
</organism>
<dbReference type="EMBL" id="JBHTMB010000151">
    <property type="protein sequence ID" value="MFD1235219.1"/>
    <property type="molecule type" value="Genomic_DNA"/>
</dbReference>
<evidence type="ECO:0000313" key="1">
    <source>
        <dbReference type="EMBL" id="MFD1235219.1"/>
    </source>
</evidence>
<reference evidence="2" key="1">
    <citation type="journal article" date="2019" name="Int. J. Syst. Evol. Microbiol.">
        <title>The Global Catalogue of Microorganisms (GCM) 10K type strain sequencing project: providing services to taxonomists for standard genome sequencing and annotation.</title>
        <authorList>
            <consortium name="The Broad Institute Genomics Platform"/>
            <consortium name="The Broad Institute Genome Sequencing Center for Infectious Disease"/>
            <person name="Wu L."/>
            <person name="Ma J."/>
        </authorList>
    </citation>
    <scope>NUCLEOTIDE SEQUENCE [LARGE SCALE GENOMIC DNA]</scope>
    <source>
        <strain evidence="2">CCUG 49018</strain>
    </source>
</reference>
<dbReference type="RefSeq" id="WP_379653031.1">
    <property type="nucleotide sequence ID" value="NZ_JBHTMB010000151.1"/>
</dbReference>
<comment type="caution">
    <text evidence="1">The sequence shown here is derived from an EMBL/GenBank/DDBJ whole genome shotgun (WGS) entry which is preliminary data.</text>
</comment>
<evidence type="ECO:0000313" key="2">
    <source>
        <dbReference type="Proteomes" id="UP001597182"/>
    </source>
</evidence>
<name>A0ABW3VM89_9PSEU</name>
<dbReference type="Proteomes" id="UP001597182">
    <property type="component" value="Unassembled WGS sequence"/>
</dbReference>